<evidence type="ECO:0000259" key="1">
    <source>
        <dbReference type="Pfam" id="PF02080"/>
    </source>
</evidence>
<evidence type="ECO:0000313" key="4">
    <source>
        <dbReference type="Proteomes" id="UP000557717"/>
    </source>
</evidence>
<accession>A0A840UYF6</accession>
<feature type="domain" description="RCK N-terminal" evidence="2">
    <location>
        <begin position="3"/>
        <end position="116"/>
    </location>
</feature>
<dbReference type="Pfam" id="PF02254">
    <property type="entry name" value="TrkA_N"/>
    <property type="match status" value="1"/>
</dbReference>
<dbReference type="RefSeq" id="WP_184017122.1">
    <property type="nucleotide sequence ID" value="NZ_JACHFD010000005.1"/>
</dbReference>
<protein>
    <submittedName>
        <fullName evidence="3">Trk system potassium uptake protein TrkA</fullName>
    </submittedName>
</protein>
<dbReference type="PANTHER" id="PTHR43833:SF7">
    <property type="entry name" value="KTR SYSTEM POTASSIUM UPTAKE PROTEIN C"/>
    <property type="match status" value="1"/>
</dbReference>
<reference evidence="3 4" key="1">
    <citation type="submission" date="2020-08" db="EMBL/GenBank/DDBJ databases">
        <title>Genomic Encyclopedia of Type Strains, Phase IV (KMG-IV): sequencing the most valuable type-strain genomes for metagenomic binning, comparative biology and taxonomic classification.</title>
        <authorList>
            <person name="Goeker M."/>
        </authorList>
    </citation>
    <scope>NUCLEOTIDE SEQUENCE [LARGE SCALE GENOMIC DNA]</scope>
    <source>
        <strain evidence="3 4">YC6886</strain>
    </source>
</reference>
<dbReference type="InterPro" id="IPR050721">
    <property type="entry name" value="Trk_Ktr_HKT_K-transport"/>
</dbReference>
<gene>
    <name evidence="3" type="ORF">HNR46_001411</name>
</gene>
<dbReference type="AlphaFoldDB" id="A0A840UYF6"/>
<dbReference type="Gene3D" id="3.30.70.1450">
    <property type="entry name" value="Regulator of K+ conductance, C-terminal domain"/>
    <property type="match status" value="1"/>
</dbReference>
<dbReference type="PANTHER" id="PTHR43833">
    <property type="entry name" value="POTASSIUM CHANNEL PROTEIN 2-RELATED-RELATED"/>
    <property type="match status" value="1"/>
</dbReference>
<dbReference type="SUPFAM" id="SSF116726">
    <property type="entry name" value="TrkA C-terminal domain-like"/>
    <property type="match status" value="1"/>
</dbReference>
<dbReference type="SUPFAM" id="SSF51735">
    <property type="entry name" value="NAD(P)-binding Rossmann-fold domains"/>
    <property type="match status" value="1"/>
</dbReference>
<keyword evidence="4" id="KW-1185">Reference proteome</keyword>
<dbReference type="GO" id="GO:0008324">
    <property type="term" value="F:monoatomic cation transmembrane transporter activity"/>
    <property type="evidence" value="ECO:0007669"/>
    <property type="project" value="InterPro"/>
</dbReference>
<comment type="caution">
    <text evidence="3">The sequence shown here is derived from an EMBL/GenBank/DDBJ whole genome shotgun (WGS) entry which is preliminary data.</text>
</comment>
<feature type="domain" description="RCK C-terminal" evidence="1">
    <location>
        <begin position="147"/>
        <end position="220"/>
    </location>
</feature>
<dbReference type="Proteomes" id="UP000557717">
    <property type="component" value="Unassembled WGS sequence"/>
</dbReference>
<dbReference type="InterPro" id="IPR003148">
    <property type="entry name" value="RCK_N"/>
</dbReference>
<name>A0A840UYF6_9BACT</name>
<dbReference type="GO" id="GO:0006813">
    <property type="term" value="P:potassium ion transport"/>
    <property type="evidence" value="ECO:0007669"/>
    <property type="project" value="InterPro"/>
</dbReference>
<evidence type="ECO:0000313" key="3">
    <source>
        <dbReference type="EMBL" id="MBB5351177.1"/>
    </source>
</evidence>
<dbReference type="EMBL" id="JACHFD010000005">
    <property type="protein sequence ID" value="MBB5351177.1"/>
    <property type="molecule type" value="Genomic_DNA"/>
</dbReference>
<proteinExistence type="predicted"/>
<dbReference type="InterPro" id="IPR036721">
    <property type="entry name" value="RCK_C_sf"/>
</dbReference>
<sequence length="229" mass="25701">MRIAIIGLGKFGSALVRELAAMDHEILAVDLREELVDRIKAAATYAVVADASSKEVIDELSLSSMDLIVVAIGKGFEASMMVTTRLRQIQGPRLFVRSISDLHHQLLEMTGVDEAIRVESLAAVNFAHRLNHLEYIRHIIIDDVHAVAEIRVPEEYIGRTLGEVALRSKHRLNLITILSRSGQEKSRRALESIPTPEHEFKRGDVLVLYGHERDLNEFTATYGDSERKK</sequence>
<dbReference type="Pfam" id="PF02080">
    <property type="entry name" value="TrkA_C"/>
    <property type="match status" value="1"/>
</dbReference>
<dbReference type="InterPro" id="IPR006037">
    <property type="entry name" value="RCK_C"/>
</dbReference>
<dbReference type="InterPro" id="IPR036291">
    <property type="entry name" value="NAD(P)-bd_dom_sf"/>
</dbReference>
<organism evidence="3 4">
    <name type="scientific">Haloferula luteola</name>
    <dbReference type="NCBI Taxonomy" id="595692"/>
    <lineage>
        <taxon>Bacteria</taxon>
        <taxon>Pseudomonadati</taxon>
        <taxon>Verrucomicrobiota</taxon>
        <taxon>Verrucomicrobiia</taxon>
        <taxon>Verrucomicrobiales</taxon>
        <taxon>Verrucomicrobiaceae</taxon>
        <taxon>Haloferula</taxon>
    </lineage>
</organism>
<evidence type="ECO:0000259" key="2">
    <source>
        <dbReference type="Pfam" id="PF02254"/>
    </source>
</evidence>
<dbReference type="Gene3D" id="3.40.50.720">
    <property type="entry name" value="NAD(P)-binding Rossmann-like Domain"/>
    <property type="match status" value="1"/>
</dbReference>